<evidence type="ECO:0000313" key="2">
    <source>
        <dbReference type="Proteomes" id="UP000756346"/>
    </source>
</evidence>
<proteinExistence type="predicted"/>
<organism evidence="1 2">
    <name type="scientific">Microdochium trichocladiopsis</name>
    <dbReference type="NCBI Taxonomy" id="1682393"/>
    <lineage>
        <taxon>Eukaryota</taxon>
        <taxon>Fungi</taxon>
        <taxon>Dikarya</taxon>
        <taxon>Ascomycota</taxon>
        <taxon>Pezizomycotina</taxon>
        <taxon>Sordariomycetes</taxon>
        <taxon>Xylariomycetidae</taxon>
        <taxon>Xylariales</taxon>
        <taxon>Microdochiaceae</taxon>
        <taxon>Microdochium</taxon>
    </lineage>
</organism>
<name>A0A9P8YDC0_9PEZI</name>
<dbReference type="GeneID" id="70192056"/>
<dbReference type="Proteomes" id="UP000756346">
    <property type="component" value="Unassembled WGS sequence"/>
</dbReference>
<dbReference type="RefSeq" id="XP_046015938.1">
    <property type="nucleotide sequence ID" value="XM_046162510.1"/>
</dbReference>
<accession>A0A9P8YDC0</accession>
<reference evidence="1" key="1">
    <citation type="journal article" date="2021" name="Nat. Commun.">
        <title>Genetic determinants of endophytism in the Arabidopsis root mycobiome.</title>
        <authorList>
            <person name="Mesny F."/>
            <person name="Miyauchi S."/>
            <person name="Thiergart T."/>
            <person name="Pickel B."/>
            <person name="Atanasova L."/>
            <person name="Karlsson M."/>
            <person name="Huettel B."/>
            <person name="Barry K.W."/>
            <person name="Haridas S."/>
            <person name="Chen C."/>
            <person name="Bauer D."/>
            <person name="Andreopoulos W."/>
            <person name="Pangilinan J."/>
            <person name="LaButti K."/>
            <person name="Riley R."/>
            <person name="Lipzen A."/>
            <person name="Clum A."/>
            <person name="Drula E."/>
            <person name="Henrissat B."/>
            <person name="Kohler A."/>
            <person name="Grigoriev I.V."/>
            <person name="Martin F.M."/>
            <person name="Hacquard S."/>
        </authorList>
    </citation>
    <scope>NUCLEOTIDE SEQUENCE</scope>
    <source>
        <strain evidence="1">MPI-CAGE-CH-0230</strain>
    </source>
</reference>
<gene>
    <name evidence="1" type="ORF">B0I36DRAFT_429870</name>
</gene>
<evidence type="ECO:0000313" key="1">
    <source>
        <dbReference type="EMBL" id="KAH7035845.1"/>
    </source>
</evidence>
<protein>
    <submittedName>
        <fullName evidence="1">Uncharacterized protein</fullName>
    </submittedName>
</protein>
<dbReference type="EMBL" id="JAGTJQ010000003">
    <property type="protein sequence ID" value="KAH7035845.1"/>
    <property type="molecule type" value="Genomic_DNA"/>
</dbReference>
<comment type="caution">
    <text evidence="1">The sequence shown here is derived from an EMBL/GenBank/DDBJ whole genome shotgun (WGS) entry which is preliminary data.</text>
</comment>
<sequence length="152" mass="17138">MAVEGEPRIITPNQMVCIASRRPGFLHIQASERWKVSRPVEVARNAAECLRPTVNLMISSIVQVGEAGGCYRPWRRNPLRHSWSCPFMWLTCASRSSPSYEMILLFLLNTIAEKVACFNNKLYQSNAVVTKCEETNHDEVNHGATALFMGLL</sequence>
<dbReference type="AlphaFoldDB" id="A0A9P8YDC0"/>
<keyword evidence="2" id="KW-1185">Reference proteome</keyword>